<sequence>MNSYPLAARCHPPAPPQESPLLLTLGMGSAFEMPALAWQGAELFAKRQSRMEKYVVDSATVEAHKPASSPSPSPLLLPSEVPWKYSPNASPPKAYNPLQSPMYPPGAIKQPPPSSGPVPKGAKGKEKQKKPAPKPLHVLDVMKHQPYQLDASLFTYGPAAEAFAAKQKAAEEAAAKQAQAQAAAAQAQAQQQYEHMPAGYGFMPQQPYGVASPSPAMHDGHYPPANHSAYQQPHMMQQPAYQQQQPAYQQKQPYGQAYAPMPPTPAYQQPLPNALYAPEAYLHPHGTPYATTPAQQPPAPAHAPAPPPARQPAPPSSYAVPSSYTVPSFPVSARPDSGAAGSSSTAAAPKPKFAAKKSAAQVVSRSASLSPPARLPLLARSFRSASSSPALAAAPPGGPRPSERVHKPLSPWEAASRHPLGLVDEAFAFQSLQQSLASSLRSAADRKQLPTPPPEWTARVSYDASMTRSLSPASSTLSRTYSHALSRSHTPPRSPQPFLSPTKSSASEPASGALYSASYRQTPPLRSLTEVNTLQTLTASNMSMHSLMTMRERKLQAAAICREIQGPDESDMDLGRKVSAPKEIMLEELSLASNRGSRLFKMRQKRSEKYTYESIQNQQNTHVNNGVTPEAAEVEESAEEQDVGDHGDHTSSDPVTSSDPDIIAPGYGGPLKDVPTERFNITSIPRSYHSPWQQALSSDPALAETFLPLIPDPEPKAETPSFKSFNRVAIPFGGFDRAAKLPVPVPKSGVSSGGMSPVPPVVPAVPAETITLRPTFNRTALGWISDGEPLVLPRVSLDIEDAAAPPFDIPESDDL</sequence>
<dbReference type="GO" id="GO:0051373">
    <property type="term" value="F:FATZ binding"/>
    <property type="evidence" value="ECO:0007669"/>
    <property type="project" value="TreeGrafter"/>
</dbReference>
<organism evidence="5 6">
    <name type="scientific">Alosa alosa</name>
    <name type="common">allis shad</name>
    <dbReference type="NCBI Taxonomy" id="278164"/>
    <lineage>
        <taxon>Eukaryota</taxon>
        <taxon>Metazoa</taxon>
        <taxon>Chordata</taxon>
        <taxon>Craniata</taxon>
        <taxon>Vertebrata</taxon>
        <taxon>Euteleostomi</taxon>
        <taxon>Actinopterygii</taxon>
        <taxon>Neopterygii</taxon>
        <taxon>Teleostei</taxon>
        <taxon>Clupei</taxon>
        <taxon>Clupeiformes</taxon>
        <taxon>Clupeoidei</taxon>
        <taxon>Clupeidae</taxon>
        <taxon>Alosa</taxon>
    </lineage>
</organism>
<gene>
    <name evidence="5" type="ORF">AALO_G00304250</name>
</gene>
<name>A0AAV6FG30_9TELE</name>
<comment type="caution">
    <text evidence="5">The sequence shown here is derived from an EMBL/GenBank/DDBJ whole genome shotgun (WGS) entry which is preliminary data.</text>
</comment>
<feature type="compositionally biased region" description="Acidic residues" evidence="4">
    <location>
        <begin position="632"/>
        <end position="642"/>
    </location>
</feature>
<evidence type="ECO:0000256" key="3">
    <source>
        <dbReference type="SAM" id="Coils"/>
    </source>
</evidence>
<dbReference type="Pfam" id="PF05556">
    <property type="entry name" value="Calsarcin"/>
    <property type="match status" value="1"/>
</dbReference>
<dbReference type="Proteomes" id="UP000823561">
    <property type="component" value="Chromosome 24"/>
</dbReference>
<feature type="region of interest" description="Disordered" evidence="4">
    <location>
        <begin position="234"/>
        <end position="370"/>
    </location>
</feature>
<protein>
    <submittedName>
        <fullName evidence="5">Uncharacterized protein</fullName>
    </submittedName>
</protein>
<feature type="region of interest" description="Disordered" evidence="4">
    <location>
        <begin position="467"/>
        <end position="511"/>
    </location>
</feature>
<reference evidence="5" key="1">
    <citation type="submission" date="2020-10" db="EMBL/GenBank/DDBJ databases">
        <title>Chromosome-scale genome assembly of the Allis shad, Alosa alosa.</title>
        <authorList>
            <person name="Margot Z."/>
            <person name="Christophe K."/>
            <person name="Cabau C."/>
            <person name="Louis A."/>
            <person name="Berthelot C."/>
            <person name="Parey E."/>
            <person name="Roest Crollius H."/>
            <person name="Montfort J."/>
            <person name="Robinson-Rechavi M."/>
            <person name="Bucao C."/>
            <person name="Bouchez O."/>
            <person name="Gislard M."/>
            <person name="Lluch J."/>
            <person name="Milhes M."/>
            <person name="Lampietro C."/>
            <person name="Lopez Roques C."/>
            <person name="Donnadieu C."/>
            <person name="Braasch I."/>
            <person name="Desvignes T."/>
            <person name="Postlethwait J."/>
            <person name="Bobe J."/>
            <person name="Guiguen Y."/>
        </authorList>
    </citation>
    <scope>NUCLEOTIDE SEQUENCE</scope>
    <source>
        <strain evidence="5">M-15738</strain>
        <tissue evidence="5">Blood</tissue>
    </source>
</reference>
<dbReference type="InterPro" id="IPR008438">
    <property type="entry name" value="MYOZ"/>
</dbReference>
<proteinExistence type="inferred from homology"/>
<dbReference type="AlphaFoldDB" id="A0AAV6FG30"/>
<feature type="region of interest" description="Disordered" evidence="4">
    <location>
        <begin position="63"/>
        <end position="135"/>
    </location>
</feature>
<dbReference type="GO" id="GO:0031433">
    <property type="term" value="F:telethonin binding"/>
    <property type="evidence" value="ECO:0007669"/>
    <property type="project" value="TreeGrafter"/>
</dbReference>
<feature type="region of interest" description="Disordered" evidence="4">
    <location>
        <begin position="443"/>
        <end position="462"/>
    </location>
</feature>
<evidence type="ECO:0000256" key="2">
    <source>
        <dbReference type="ARBA" id="ARBA00022553"/>
    </source>
</evidence>
<evidence type="ECO:0000256" key="4">
    <source>
        <dbReference type="SAM" id="MobiDB-lite"/>
    </source>
</evidence>
<feature type="compositionally biased region" description="Low complexity" evidence="4">
    <location>
        <begin position="337"/>
        <end position="370"/>
    </location>
</feature>
<feature type="region of interest" description="Disordered" evidence="4">
    <location>
        <begin position="385"/>
        <end position="412"/>
    </location>
</feature>
<dbReference type="PANTHER" id="PTHR15941">
    <property type="entry name" value="MYOZENIN"/>
    <property type="match status" value="1"/>
</dbReference>
<evidence type="ECO:0000256" key="1">
    <source>
        <dbReference type="ARBA" id="ARBA00009126"/>
    </source>
</evidence>
<feature type="coiled-coil region" evidence="3">
    <location>
        <begin position="166"/>
        <end position="195"/>
    </location>
</feature>
<accession>A0AAV6FG30</accession>
<keyword evidence="2" id="KW-0597">Phosphoprotein</keyword>
<feature type="compositionally biased region" description="Polar residues" evidence="4">
    <location>
        <begin position="467"/>
        <end position="508"/>
    </location>
</feature>
<dbReference type="GO" id="GO:0030018">
    <property type="term" value="C:Z disc"/>
    <property type="evidence" value="ECO:0007669"/>
    <property type="project" value="InterPro"/>
</dbReference>
<evidence type="ECO:0000313" key="5">
    <source>
        <dbReference type="EMBL" id="KAG5261415.1"/>
    </source>
</evidence>
<comment type="similarity">
    <text evidence="1">Belongs to the myozenin family.</text>
</comment>
<dbReference type="GO" id="GO:0003779">
    <property type="term" value="F:actin binding"/>
    <property type="evidence" value="ECO:0007669"/>
    <property type="project" value="TreeGrafter"/>
</dbReference>
<dbReference type="GO" id="GO:0015629">
    <property type="term" value="C:actin cytoskeleton"/>
    <property type="evidence" value="ECO:0007669"/>
    <property type="project" value="TreeGrafter"/>
</dbReference>
<evidence type="ECO:0000313" key="6">
    <source>
        <dbReference type="Proteomes" id="UP000823561"/>
    </source>
</evidence>
<keyword evidence="6" id="KW-1185">Reference proteome</keyword>
<feature type="compositionally biased region" description="Low complexity" evidence="4">
    <location>
        <begin position="234"/>
        <end position="259"/>
    </location>
</feature>
<dbReference type="EMBL" id="JADWDJ010000024">
    <property type="protein sequence ID" value="KAG5261415.1"/>
    <property type="molecule type" value="Genomic_DNA"/>
</dbReference>
<feature type="compositionally biased region" description="Low complexity" evidence="4">
    <location>
        <begin position="316"/>
        <end position="328"/>
    </location>
</feature>
<feature type="compositionally biased region" description="Low complexity" evidence="4">
    <location>
        <begin position="385"/>
        <end position="395"/>
    </location>
</feature>
<keyword evidence="3" id="KW-0175">Coiled coil</keyword>
<feature type="region of interest" description="Disordered" evidence="4">
    <location>
        <begin position="631"/>
        <end position="671"/>
    </location>
</feature>
<feature type="compositionally biased region" description="Pro residues" evidence="4">
    <location>
        <begin position="295"/>
        <end position="315"/>
    </location>
</feature>
<feature type="compositionally biased region" description="Low complexity" evidence="4">
    <location>
        <begin position="652"/>
        <end position="661"/>
    </location>
</feature>
<dbReference type="PANTHER" id="PTHR15941:SF9">
    <property type="entry name" value="MYOZENIN-2"/>
    <property type="match status" value="1"/>
</dbReference>